<keyword evidence="15" id="KW-1185">Reference proteome</keyword>
<organism evidence="14 15">
    <name type="scientific">Tegillarca granosa</name>
    <name type="common">Malaysian cockle</name>
    <name type="synonym">Anadara granosa</name>
    <dbReference type="NCBI Taxonomy" id="220873"/>
    <lineage>
        <taxon>Eukaryota</taxon>
        <taxon>Metazoa</taxon>
        <taxon>Spiralia</taxon>
        <taxon>Lophotrochozoa</taxon>
        <taxon>Mollusca</taxon>
        <taxon>Bivalvia</taxon>
        <taxon>Autobranchia</taxon>
        <taxon>Pteriomorphia</taxon>
        <taxon>Arcoida</taxon>
        <taxon>Arcoidea</taxon>
        <taxon>Arcidae</taxon>
        <taxon>Tegillarca</taxon>
    </lineage>
</organism>
<dbReference type="InterPro" id="IPR036445">
    <property type="entry name" value="GPCR_2_extracell_dom_sf"/>
</dbReference>
<protein>
    <submittedName>
        <fullName evidence="14">Uncharacterized protein</fullName>
    </submittedName>
</protein>
<dbReference type="PROSITE" id="PS00649">
    <property type="entry name" value="G_PROTEIN_RECEP_F2_1"/>
    <property type="match status" value="1"/>
</dbReference>
<dbReference type="PROSITE" id="PS50227">
    <property type="entry name" value="G_PROTEIN_RECEP_F2_3"/>
    <property type="match status" value="1"/>
</dbReference>
<dbReference type="PRINTS" id="PR00249">
    <property type="entry name" value="GPCRSECRETIN"/>
</dbReference>
<evidence type="ECO:0000259" key="13">
    <source>
        <dbReference type="PROSITE" id="PS50261"/>
    </source>
</evidence>
<gene>
    <name evidence="14" type="ORF">KUTeg_008925</name>
</gene>
<keyword evidence="10" id="KW-0807">Transducer</keyword>
<dbReference type="PANTHER" id="PTHR45620:SF1">
    <property type="entry name" value="G-PROTEIN COUPLED RECEPTORS FAMILY 2 PROFILE 2 DOMAIN-CONTAINING PROTEIN"/>
    <property type="match status" value="1"/>
</dbReference>
<evidence type="ECO:0000256" key="2">
    <source>
        <dbReference type="ARBA" id="ARBA00005314"/>
    </source>
</evidence>
<evidence type="ECO:0000256" key="5">
    <source>
        <dbReference type="ARBA" id="ARBA00022989"/>
    </source>
</evidence>
<dbReference type="SUPFAM" id="SSF111418">
    <property type="entry name" value="Hormone receptor domain"/>
    <property type="match status" value="1"/>
</dbReference>
<dbReference type="SMART" id="SM00008">
    <property type="entry name" value="HormR"/>
    <property type="match status" value="1"/>
</dbReference>
<keyword evidence="6" id="KW-0297">G-protein coupled receptor</keyword>
<dbReference type="InterPro" id="IPR000832">
    <property type="entry name" value="GPCR_2_secretin-like"/>
</dbReference>
<dbReference type="Pfam" id="PF02793">
    <property type="entry name" value="HRM"/>
    <property type="match status" value="1"/>
</dbReference>
<name>A0ABQ9FAG9_TEGGR</name>
<dbReference type="InterPro" id="IPR017983">
    <property type="entry name" value="GPCR_2_secretin-like_CS"/>
</dbReference>
<evidence type="ECO:0000313" key="14">
    <source>
        <dbReference type="EMBL" id="KAJ8314364.1"/>
    </source>
</evidence>
<dbReference type="Gene3D" id="4.10.1240.10">
    <property type="entry name" value="GPCR, family 2, extracellular hormone receptor domain"/>
    <property type="match status" value="1"/>
</dbReference>
<feature type="transmembrane region" description="Helical" evidence="11">
    <location>
        <begin position="216"/>
        <end position="235"/>
    </location>
</feature>
<evidence type="ECO:0000256" key="10">
    <source>
        <dbReference type="ARBA" id="ARBA00023224"/>
    </source>
</evidence>
<keyword evidence="9" id="KW-0325">Glycoprotein</keyword>
<keyword evidence="4 11" id="KW-0812">Transmembrane</keyword>
<evidence type="ECO:0000256" key="6">
    <source>
        <dbReference type="ARBA" id="ARBA00023040"/>
    </source>
</evidence>
<comment type="subcellular location">
    <subcellularLocation>
        <location evidence="1">Cell membrane</location>
        <topology evidence="1">Multi-pass membrane protein</topology>
    </subcellularLocation>
</comment>
<dbReference type="InterPro" id="IPR017981">
    <property type="entry name" value="GPCR_2-like_7TM"/>
</dbReference>
<keyword evidence="7 11" id="KW-0472">Membrane</keyword>
<dbReference type="Proteomes" id="UP001217089">
    <property type="component" value="Unassembled WGS sequence"/>
</dbReference>
<evidence type="ECO:0000256" key="8">
    <source>
        <dbReference type="ARBA" id="ARBA00023170"/>
    </source>
</evidence>
<keyword evidence="5 11" id="KW-1133">Transmembrane helix</keyword>
<evidence type="ECO:0000256" key="3">
    <source>
        <dbReference type="ARBA" id="ARBA00022475"/>
    </source>
</evidence>
<evidence type="ECO:0000313" key="15">
    <source>
        <dbReference type="Proteomes" id="UP001217089"/>
    </source>
</evidence>
<dbReference type="EMBL" id="JARBDR010000342">
    <property type="protein sequence ID" value="KAJ8314364.1"/>
    <property type="molecule type" value="Genomic_DNA"/>
</dbReference>
<keyword evidence="3" id="KW-1003">Cell membrane</keyword>
<dbReference type="PANTHER" id="PTHR45620">
    <property type="entry name" value="PDF RECEPTOR-LIKE PROTEIN-RELATED"/>
    <property type="match status" value="1"/>
</dbReference>
<dbReference type="Gene3D" id="1.20.1070.10">
    <property type="entry name" value="Rhodopsin 7-helix transmembrane proteins"/>
    <property type="match status" value="2"/>
</dbReference>
<evidence type="ECO:0000256" key="9">
    <source>
        <dbReference type="ARBA" id="ARBA00023180"/>
    </source>
</evidence>
<dbReference type="Pfam" id="PF00002">
    <property type="entry name" value="7tm_2"/>
    <property type="match status" value="2"/>
</dbReference>
<accession>A0ABQ9FAG9</accession>
<reference evidence="14 15" key="1">
    <citation type="submission" date="2022-12" db="EMBL/GenBank/DDBJ databases">
        <title>Chromosome-level genome of Tegillarca granosa.</title>
        <authorList>
            <person name="Kim J."/>
        </authorList>
    </citation>
    <scope>NUCLEOTIDE SEQUENCE [LARGE SCALE GENOMIC DNA]</scope>
    <source>
        <strain evidence="14">Teg-2019</strain>
        <tissue evidence="14">Adductor muscle</tissue>
    </source>
</reference>
<keyword evidence="8" id="KW-0675">Receptor</keyword>
<dbReference type="PROSITE" id="PS50261">
    <property type="entry name" value="G_PROTEIN_RECEP_F2_4"/>
    <property type="match status" value="1"/>
</dbReference>
<comment type="caution">
    <text evidence="14">The sequence shown here is derived from an EMBL/GenBank/DDBJ whole genome shotgun (WGS) entry which is preliminary data.</text>
</comment>
<feature type="transmembrane region" description="Helical" evidence="11">
    <location>
        <begin position="307"/>
        <end position="325"/>
    </location>
</feature>
<evidence type="ECO:0000256" key="4">
    <source>
        <dbReference type="ARBA" id="ARBA00022692"/>
    </source>
</evidence>
<feature type="domain" description="G-protein coupled receptors family 2 profile 1" evidence="12">
    <location>
        <begin position="31"/>
        <end position="114"/>
    </location>
</feature>
<evidence type="ECO:0000256" key="1">
    <source>
        <dbReference type="ARBA" id="ARBA00004651"/>
    </source>
</evidence>
<feature type="transmembrane region" description="Helical" evidence="11">
    <location>
        <begin position="268"/>
        <end position="287"/>
    </location>
</feature>
<feature type="domain" description="G-protein coupled receptors family 2 profile 2" evidence="13">
    <location>
        <begin position="126"/>
        <end position="360"/>
    </location>
</feature>
<dbReference type="InterPro" id="IPR050332">
    <property type="entry name" value="GPCR_2"/>
</dbReference>
<evidence type="ECO:0000256" key="11">
    <source>
        <dbReference type="SAM" id="Phobius"/>
    </source>
</evidence>
<dbReference type="InterPro" id="IPR001879">
    <property type="entry name" value="GPCR_2_extracellular_dom"/>
</dbReference>
<proteinExistence type="inferred from homology"/>
<evidence type="ECO:0000256" key="7">
    <source>
        <dbReference type="ARBA" id="ARBA00023136"/>
    </source>
</evidence>
<evidence type="ECO:0000259" key="12">
    <source>
        <dbReference type="PROSITE" id="PS50227"/>
    </source>
</evidence>
<comment type="similarity">
    <text evidence="2">Belongs to the G-protein coupled receptor 2 family.</text>
</comment>
<sequence length="367" mass="42553">MLHSVPGKLQNHEVKLGEIEQLIQLQLANITCIRRIETEKYPSSGLHCNITFDGIMCWPFTPAGTTAVLPCPDYINKFNIYAHAKRECLPTGEWFVDKIRNDTWTDYTNCQTPVEPSLLLEHMPKIRVLYNVGYAISLTSLITAVVETTLPEEHHPYQFVISFILRSIICFVKDAVAVPPGDVVYEDSTVVHRPQSSNWECKLVYTLFQYSLTANYMWIFVESLYLHTLIFFAMFQHKKIIKVYIVIGWCWNTRDQDKGYYWIIKGPVVATIIVNFFFFINIIRVLFTKLTAVNTRDPKTYRKLAKSTLVLIPLFGVYYMIFVGIPECLEDKYQIIRVYTEMVFNSFQGFVVALLELKSIRNGRDSC</sequence>